<accession>A0A5B9M8H3</accession>
<sequence>MYRRIDAFGSSQQFTDDNEAMKKTLGVRTRRFSLALALATCFGTAATGADDNLFGMPSDDSAPIYRTATLNSADAGALIESEPSASDAVDSGGTVPLKDYEKLLGRVGDLESSWEKYQDKLKSEADEKKKKPTFKLNGRVHLDNWNFLDSDAGINQLETGNPADDPEDRWDFRRIRMEFSGDVPGNMEWRMQIDFNNPSSAEMKDVYFGFNELPHNQVLLIGNQKRPIGLDHLNSSRHNVFAERPLAVETFNEDARRLGVCMYGFTEDESIHWRYGAFLLENISTDGRYRGDFDEAGLYGRLSASPWCDDISGGRGYWHCAIAGSVNQTDGDGQLDLDQNANEARFRTRPEARSDSRWWDTGRILGAEGYQQLAFESMLNIGALQITGEYFTTWMQRDALGGFNGSDLTFHGGYLFAHYFLTGEHIPLSRATGTISRVKPFENFFVVDRCTGGTGRGWGALGVGLRADYLDLSDSDIRGGQGYTVTAGMNWYWTAYSKIQANLVMGEIENAGQGRSAVPLAAGIDGDFSILGFRYMIDF</sequence>
<evidence type="ECO:0000313" key="2">
    <source>
        <dbReference type="Proteomes" id="UP000321353"/>
    </source>
</evidence>
<dbReference type="InterPro" id="IPR023614">
    <property type="entry name" value="Porin_dom_sf"/>
</dbReference>
<dbReference type="Pfam" id="PF07396">
    <property type="entry name" value="Porin_O_P"/>
    <property type="match status" value="1"/>
</dbReference>
<name>A0A5B9M8H3_9BACT</name>
<dbReference type="AlphaFoldDB" id="A0A5B9M8H3"/>
<keyword evidence="2" id="KW-1185">Reference proteome</keyword>
<protein>
    <submittedName>
        <fullName evidence="1">Phosphate-selective porin O and P</fullName>
    </submittedName>
</protein>
<evidence type="ECO:0000313" key="1">
    <source>
        <dbReference type="EMBL" id="QEF96949.1"/>
    </source>
</evidence>
<dbReference type="InterPro" id="IPR010870">
    <property type="entry name" value="Porin_O/P"/>
</dbReference>
<organism evidence="1 2">
    <name type="scientific">Stieleria maiorica</name>
    <dbReference type="NCBI Taxonomy" id="2795974"/>
    <lineage>
        <taxon>Bacteria</taxon>
        <taxon>Pseudomonadati</taxon>
        <taxon>Planctomycetota</taxon>
        <taxon>Planctomycetia</taxon>
        <taxon>Pirellulales</taxon>
        <taxon>Pirellulaceae</taxon>
        <taxon>Stieleria</taxon>
    </lineage>
</organism>
<dbReference type="Proteomes" id="UP000321353">
    <property type="component" value="Chromosome"/>
</dbReference>
<dbReference type="Gene3D" id="2.40.160.10">
    <property type="entry name" value="Porin"/>
    <property type="match status" value="1"/>
</dbReference>
<proteinExistence type="predicted"/>
<dbReference type="KEGG" id="smam:Mal15_09790"/>
<reference evidence="1 2" key="1">
    <citation type="submission" date="2019-02" db="EMBL/GenBank/DDBJ databases">
        <title>Planctomycetal bacteria perform biofilm scaping via a novel small molecule.</title>
        <authorList>
            <person name="Jeske O."/>
            <person name="Boedeker C."/>
            <person name="Wiegand S."/>
            <person name="Breitling P."/>
            <person name="Kallscheuer N."/>
            <person name="Jogler M."/>
            <person name="Rohde M."/>
            <person name="Petersen J."/>
            <person name="Medema M.H."/>
            <person name="Surup F."/>
            <person name="Jogler C."/>
        </authorList>
    </citation>
    <scope>NUCLEOTIDE SEQUENCE [LARGE SCALE GENOMIC DNA]</scope>
    <source>
        <strain evidence="1 2">Mal15</strain>
    </source>
</reference>
<gene>
    <name evidence="1" type="ORF">Mal15_09790</name>
</gene>
<dbReference type="EMBL" id="CP036264">
    <property type="protein sequence ID" value="QEF96949.1"/>
    <property type="molecule type" value="Genomic_DNA"/>
</dbReference>